<evidence type="ECO:0000313" key="2">
    <source>
        <dbReference type="EMBL" id="KAK5833367.1"/>
    </source>
</evidence>
<keyword evidence="3" id="KW-1185">Reference proteome</keyword>
<name>A0ABR0Q2H4_GOSAR</name>
<evidence type="ECO:0000256" key="1">
    <source>
        <dbReference type="SAM" id="MobiDB-lite"/>
    </source>
</evidence>
<proteinExistence type="predicted"/>
<protein>
    <submittedName>
        <fullName evidence="2">Uncharacterized protein</fullName>
    </submittedName>
</protein>
<feature type="region of interest" description="Disordered" evidence="1">
    <location>
        <begin position="35"/>
        <end position="73"/>
    </location>
</feature>
<dbReference type="EMBL" id="JARKNE010000005">
    <property type="protein sequence ID" value="KAK5833367.1"/>
    <property type="molecule type" value="Genomic_DNA"/>
</dbReference>
<dbReference type="Proteomes" id="UP001358586">
    <property type="component" value="Chromosome 5"/>
</dbReference>
<organism evidence="2 3">
    <name type="scientific">Gossypium arboreum</name>
    <name type="common">Tree cotton</name>
    <name type="synonym">Gossypium nanking</name>
    <dbReference type="NCBI Taxonomy" id="29729"/>
    <lineage>
        <taxon>Eukaryota</taxon>
        <taxon>Viridiplantae</taxon>
        <taxon>Streptophyta</taxon>
        <taxon>Embryophyta</taxon>
        <taxon>Tracheophyta</taxon>
        <taxon>Spermatophyta</taxon>
        <taxon>Magnoliopsida</taxon>
        <taxon>eudicotyledons</taxon>
        <taxon>Gunneridae</taxon>
        <taxon>Pentapetalae</taxon>
        <taxon>rosids</taxon>
        <taxon>malvids</taxon>
        <taxon>Malvales</taxon>
        <taxon>Malvaceae</taxon>
        <taxon>Malvoideae</taxon>
        <taxon>Gossypium</taxon>
    </lineage>
</organism>
<evidence type="ECO:0000313" key="3">
    <source>
        <dbReference type="Proteomes" id="UP001358586"/>
    </source>
</evidence>
<reference evidence="2 3" key="1">
    <citation type="submission" date="2023-03" db="EMBL/GenBank/DDBJ databases">
        <title>WGS of Gossypium arboreum.</title>
        <authorList>
            <person name="Yu D."/>
        </authorList>
    </citation>
    <scope>NUCLEOTIDE SEQUENCE [LARGE SCALE GENOMIC DNA]</scope>
    <source>
        <tissue evidence="2">Leaf</tissue>
    </source>
</reference>
<sequence>MLPTVSPFHYSMMTHTTVFEESEPKKFSLLSLSPSLAKSPSNAKSGPNINSKKAIPKGMLGDLKTTEASRVVS</sequence>
<feature type="compositionally biased region" description="Low complexity" evidence="1">
    <location>
        <begin position="35"/>
        <end position="45"/>
    </location>
</feature>
<comment type="caution">
    <text evidence="2">The sequence shown here is derived from an EMBL/GenBank/DDBJ whole genome shotgun (WGS) entry which is preliminary data.</text>
</comment>
<accession>A0ABR0Q2H4</accession>
<gene>
    <name evidence="2" type="ORF">PVK06_017192</name>
</gene>